<proteinExistence type="inferred from homology"/>
<feature type="transmembrane region" description="Helical" evidence="7">
    <location>
        <begin position="17"/>
        <end position="36"/>
    </location>
</feature>
<evidence type="ECO:0000256" key="1">
    <source>
        <dbReference type="ARBA" id="ARBA00004651"/>
    </source>
</evidence>
<dbReference type="Gene3D" id="1.10.3720.10">
    <property type="entry name" value="MetI-like"/>
    <property type="match status" value="1"/>
</dbReference>
<dbReference type="PANTHER" id="PTHR30193">
    <property type="entry name" value="ABC TRANSPORTER PERMEASE PROTEIN"/>
    <property type="match status" value="1"/>
</dbReference>
<keyword evidence="4 7" id="KW-0812">Transmembrane</keyword>
<dbReference type="CDD" id="cd06261">
    <property type="entry name" value="TM_PBP2"/>
    <property type="match status" value="1"/>
</dbReference>
<dbReference type="RefSeq" id="WP_162355663.1">
    <property type="nucleotide sequence ID" value="NZ_CP048209.1"/>
</dbReference>
<keyword evidence="3" id="KW-1003">Cell membrane</keyword>
<dbReference type="GO" id="GO:0005886">
    <property type="term" value="C:plasma membrane"/>
    <property type="evidence" value="ECO:0007669"/>
    <property type="project" value="UniProtKB-SubCell"/>
</dbReference>
<sequence>MTALRTFKKRVAKNGQLYLLLFPAFALVFVFAYIPMPGVVLSFMNYDMFEGFSGSEWVGLEHVRAIFELPMMTESIWNTLLVSILTLVVCFPAPIMLAILLNELRLAVFKRVVQTVFYLPHFLSWISVIGIAYGFYALYGPLNDLRIFLFGPGTERLMFLANQHWFIPNVLLLSMWKELGWSTIIFLASIASIDQQLYEAAYMDGAGRFKQTLHVTLPGIVPTIVILLILNLGNLFQSNFELIYGLQNPYVNFEVISTIVFKQGIQQGAYGLATALGFVQGLVALVLTITANRIARKASGIGIW</sequence>
<dbReference type="EMBL" id="CP048209">
    <property type="protein sequence ID" value="QHT59597.1"/>
    <property type="molecule type" value="Genomic_DNA"/>
</dbReference>
<comment type="similarity">
    <text evidence="7">Belongs to the binding-protein-dependent transport system permease family.</text>
</comment>
<feature type="transmembrane region" description="Helical" evidence="7">
    <location>
        <begin position="76"/>
        <end position="101"/>
    </location>
</feature>
<feature type="transmembrane region" description="Helical" evidence="7">
    <location>
        <begin position="122"/>
        <end position="139"/>
    </location>
</feature>
<organism evidence="9 10">
    <name type="scientific">Paenibacillus lycopersici</name>
    <dbReference type="NCBI Taxonomy" id="2704462"/>
    <lineage>
        <taxon>Bacteria</taxon>
        <taxon>Bacillati</taxon>
        <taxon>Bacillota</taxon>
        <taxon>Bacilli</taxon>
        <taxon>Bacillales</taxon>
        <taxon>Paenibacillaceae</taxon>
        <taxon>Paenibacillus</taxon>
    </lineage>
</organism>
<dbReference type="PANTHER" id="PTHR30193:SF44">
    <property type="entry name" value="LACTOSE TRANSPORT SYSTEM PERMEASE PROTEIN LACF"/>
    <property type="match status" value="1"/>
</dbReference>
<dbReference type="PROSITE" id="PS50928">
    <property type="entry name" value="ABC_TM1"/>
    <property type="match status" value="1"/>
</dbReference>
<keyword evidence="2 7" id="KW-0813">Transport</keyword>
<dbReference type="InterPro" id="IPR000515">
    <property type="entry name" value="MetI-like"/>
</dbReference>
<evidence type="ECO:0000256" key="2">
    <source>
        <dbReference type="ARBA" id="ARBA00022448"/>
    </source>
</evidence>
<feature type="transmembrane region" description="Helical" evidence="7">
    <location>
        <begin position="269"/>
        <end position="289"/>
    </location>
</feature>
<keyword evidence="10" id="KW-1185">Reference proteome</keyword>
<feature type="domain" description="ABC transmembrane type-1" evidence="8">
    <location>
        <begin position="76"/>
        <end position="291"/>
    </location>
</feature>
<feature type="transmembrane region" description="Helical" evidence="7">
    <location>
        <begin position="212"/>
        <end position="232"/>
    </location>
</feature>
<feature type="transmembrane region" description="Helical" evidence="7">
    <location>
        <begin position="165"/>
        <end position="191"/>
    </location>
</feature>
<comment type="subcellular location">
    <subcellularLocation>
        <location evidence="1 7">Cell membrane</location>
        <topology evidence="1 7">Multi-pass membrane protein</topology>
    </subcellularLocation>
</comment>
<dbReference type="AlphaFoldDB" id="A0A6C0FRV0"/>
<evidence type="ECO:0000259" key="8">
    <source>
        <dbReference type="PROSITE" id="PS50928"/>
    </source>
</evidence>
<keyword evidence="5 7" id="KW-1133">Transmembrane helix</keyword>
<protein>
    <submittedName>
        <fullName evidence="9">Sugar ABC transporter permease</fullName>
    </submittedName>
</protein>
<keyword evidence="6 7" id="KW-0472">Membrane</keyword>
<dbReference type="GO" id="GO:0055085">
    <property type="term" value="P:transmembrane transport"/>
    <property type="evidence" value="ECO:0007669"/>
    <property type="project" value="InterPro"/>
</dbReference>
<dbReference type="KEGG" id="plyc:GXP70_06280"/>
<evidence type="ECO:0000256" key="3">
    <source>
        <dbReference type="ARBA" id="ARBA00022475"/>
    </source>
</evidence>
<evidence type="ECO:0000256" key="7">
    <source>
        <dbReference type="RuleBase" id="RU363032"/>
    </source>
</evidence>
<reference evidence="9 10" key="1">
    <citation type="submission" date="2020-01" db="EMBL/GenBank/DDBJ databases">
        <title>Paenibacillus sp. nov., isolated from tomato rhizosphere.</title>
        <authorList>
            <person name="Weon H.-Y."/>
            <person name="Lee S.A."/>
        </authorList>
    </citation>
    <scope>NUCLEOTIDE SEQUENCE [LARGE SCALE GENOMIC DNA]</scope>
    <source>
        <strain evidence="9 10">12200R-189</strain>
    </source>
</reference>
<dbReference type="Pfam" id="PF00528">
    <property type="entry name" value="BPD_transp_1"/>
    <property type="match status" value="1"/>
</dbReference>
<evidence type="ECO:0000256" key="4">
    <source>
        <dbReference type="ARBA" id="ARBA00022692"/>
    </source>
</evidence>
<dbReference type="Proteomes" id="UP000476064">
    <property type="component" value="Chromosome"/>
</dbReference>
<accession>A0A6C0FRV0</accession>
<evidence type="ECO:0000256" key="5">
    <source>
        <dbReference type="ARBA" id="ARBA00022989"/>
    </source>
</evidence>
<dbReference type="InterPro" id="IPR051393">
    <property type="entry name" value="ABC_transporter_permease"/>
</dbReference>
<evidence type="ECO:0000313" key="9">
    <source>
        <dbReference type="EMBL" id="QHT59597.1"/>
    </source>
</evidence>
<gene>
    <name evidence="9" type="ORF">GXP70_06280</name>
</gene>
<evidence type="ECO:0000313" key="10">
    <source>
        <dbReference type="Proteomes" id="UP000476064"/>
    </source>
</evidence>
<dbReference type="InterPro" id="IPR035906">
    <property type="entry name" value="MetI-like_sf"/>
</dbReference>
<evidence type="ECO:0000256" key="6">
    <source>
        <dbReference type="ARBA" id="ARBA00023136"/>
    </source>
</evidence>
<dbReference type="SUPFAM" id="SSF161098">
    <property type="entry name" value="MetI-like"/>
    <property type="match status" value="1"/>
</dbReference>
<name>A0A6C0FRV0_9BACL</name>